<dbReference type="PROSITE" id="PS51257">
    <property type="entry name" value="PROKAR_LIPOPROTEIN"/>
    <property type="match status" value="1"/>
</dbReference>
<dbReference type="InterPro" id="IPR018976">
    <property type="entry name" value="Imelysin-like"/>
</dbReference>
<dbReference type="Gene3D" id="1.20.1420.20">
    <property type="entry name" value="M75 peptidase, HXXE motif"/>
    <property type="match status" value="1"/>
</dbReference>
<reference evidence="7 8" key="1">
    <citation type="submission" date="2020-05" db="EMBL/GenBank/DDBJ databases">
        <title>Draft genome sequence of Mycobacterium hippocampi DL, isolated from European seabass, Dicentrarchus labrax, reared in fish farms.</title>
        <authorList>
            <person name="Stathopoulou P."/>
            <person name="Asimakis E."/>
            <person name="Tzokas K."/>
            <person name="Batargias C."/>
            <person name="Tsiamis G."/>
        </authorList>
    </citation>
    <scope>NUCLEOTIDE SEQUENCE [LARGE SCALE GENOMIC DNA]</scope>
    <source>
        <strain evidence="7 8">DL</strain>
    </source>
</reference>
<name>A0A850PP85_9MYCO</name>
<evidence type="ECO:0000256" key="1">
    <source>
        <dbReference type="ARBA" id="ARBA00004196"/>
    </source>
</evidence>
<dbReference type="InterPro" id="IPR034981">
    <property type="entry name" value="Imelysin-like_EfeO/Algp7"/>
</dbReference>
<gene>
    <name evidence="7" type="ORF">HLY00_796</name>
</gene>
<dbReference type="Pfam" id="PF09375">
    <property type="entry name" value="Peptidase_M75"/>
    <property type="match status" value="1"/>
</dbReference>
<evidence type="ECO:0000259" key="6">
    <source>
        <dbReference type="Pfam" id="PF09375"/>
    </source>
</evidence>
<dbReference type="CDD" id="cd14656">
    <property type="entry name" value="Imelysin-like_EfeO"/>
    <property type="match status" value="1"/>
</dbReference>
<comment type="subcellular location">
    <subcellularLocation>
        <location evidence="1">Cell envelope</location>
    </subcellularLocation>
</comment>
<evidence type="ECO:0000256" key="3">
    <source>
        <dbReference type="ARBA" id="ARBA00022729"/>
    </source>
</evidence>
<feature type="chain" id="PRO_5038647147" description="Imelysin-like domain-containing protein" evidence="5">
    <location>
        <begin position="28"/>
        <end position="312"/>
    </location>
</feature>
<proteinExistence type="inferred from homology"/>
<dbReference type="Proteomes" id="UP000570517">
    <property type="component" value="Unassembled WGS sequence"/>
</dbReference>
<feature type="compositionally biased region" description="Low complexity" evidence="4">
    <location>
        <begin position="25"/>
        <end position="51"/>
    </location>
</feature>
<dbReference type="EMBL" id="JABFYL010000041">
    <property type="protein sequence ID" value="NVN52129.1"/>
    <property type="molecule type" value="Genomic_DNA"/>
</dbReference>
<evidence type="ECO:0000256" key="2">
    <source>
        <dbReference type="ARBA" id="ARBA00005989"/>
    </source>
</evidence>
<feature type="region of interest" description="Disordered" evidence="4">
    <location>
        <begin position="25"/>
        <end position="53"/>
    </location>
</feature>
<feature type="domain" description="Imelysin-like" evidence="6">
    <location>
        <begin position="60"/>
        <end position="259"/>
    </location>
</feature>
<evidence type="ECO:0000313" key="7">
    <source>
        <dbReference type="EMBL" id="NVN52129.1"/>
    </source>
</evidence>
<protein>
    <recommendedName>
        <fullName evidence="6">Imelysin-like domain-containing protein</fullName>
    </recommendedName>
</protein>
<dbReference type="GO" id="GO:0030313">
    <property type="term" value="C:cell envelope"/>
    <property type="evidence" value="ECO:0007669"/>
    <property type="project" value="UniProtKB-SubCell"/>
</dbReference>
<feature type="signal peptide" evidence="5">
    <location>
        <begin position="1"/>
        <end position="27"/>
    </location>
</feature>
<dbReference type="InterPro" id="IPR038352">
    <property type="entry name" value="Imelysin_sf"/>
</dbReference>
<evidence type="ECO:0000256" key="5">
    <source>
        <dbReference type="SAM" id="SignalP"/>
    </source>
</evidence>
<dbReference type="PANTHER" id="PTHR39192:SF1">
    <property type="entry name" value="IRON UPTAKE SYSTEM COMPONENT EFEO"/>
    <property type="match status" value="1"/>
</dbReference>
<accession>A0A850PP85</accession>
<organism evidence="7 8">
    <name type="scientific">Mycolicibacterium hippocampi</name>
    <dbReference type="NCBI Taxonomy" id="659824"/>
    <lineage>
        <taxon>Bacteria</taxon>
        <taxon>Bacillati</taxon>
        <taxon>Actinomycetota</taxon>
        <taxon>Actinomycetes</taxon>
        <taxon>Mycobacteriales</taxon>
        <taxon>Mycobacteriaceae</taxon>
        <taxon>Mycolicibacterium</taxon>
    </lineage>
</organism>
<dbReference type="PANTHER" id="PTHR39192">
    <property type="entry name" value="IRON UPTAKE SYSTEM COMPONENT EFEO"/>
    <property type="match status" value="1"/>
</dbReference>
<dbReference type="RefSeq" id="WP_178360411.1">
    <property type="nucleotide sequence ID" value="NZ_JABFYL010000041.1"/>
</dbReference>
<dbReference type="InterPro" id="IPR050894">
    <property type="entry name" value="EfeM/EfeO_iron_uptake"/>
</dbReference>
<comment type="similarity">
    <text evidence="2">Belongs to the EfeM/EfeO family.</text>
</comment>
<keyword evidence="8" id="KW-1185">Reference proteome</keyword>
<evidence type="ECO:0000313" key="8">
    <source>
        <dbReference type="Proteomes" id="UP000570517"/>
    </source>
</evidence>
<evidence type="ECO:0000256" key="4">
    <source>
        <dbReference type="SAM" id="MobiDB-lite"/>
    </source>
</evidence>
<comment type="caution">
    <text evidence="7">The sequence shown here is derived from an EMBL/GenBank/DDBJ whole genome shotgun (WGS) entry which is preliminary data.</text>
</comment>
<sequence>MKRHLAWPVSVAALGLVLAGCSGNSSGGDDASGGDTSAAETTSAATSAAAAPNPLTEQAATEYKAYATAQIDELVTVVKVFTDAVRAGDLQAAQAAYAPSRMPWERIEPLAGLVEEIDGKVDARVDDFEGVDDPAFTGWHRLEFLLFSENTTEGGAPFADQLDADIATLKEQFPTVEVTPVDVSNGAAELIEEVSEGKITGEEDRYAKTDLWDFDANMQGSQAAVDKLTPALVEADPALLGKIEAGLTSVFDTMRPLRDGDGWVLFCTENDPYPSPRCPEVTVDAATIDTLKAELAGLSENLSQVSGVLKLQ</sequence>
<keyword evidence="3 5" id="KW-0732">Signal</keyword>
<dbReference type="AlphaFoldDB" id="A0A850PP85"/>